<dbReference type="CDD" id="cd13128">
    <property type="entry name" value="MATE_Wzx_like"/>
    <property type="match status" value="1"/>
</dbReference>
<name>A0A2G9ZKI2_9BACT</name>
<evidence type="ECO:0000256" key="2">
    <source>
        <dbReference type="ARBA" id="ARBA00022692"/>
    </source>
</evidence>
<feature type="transmembrane region" description="Helical" evidence="5">
    <location>
        <begin position="174"/>
        <end position="198"/>
    </location>
</feature>
<dbReference type="InterPro" id="IPR052556">
    <property type="entry name" value="PolySynth_Transporter"/>
</dbReference>
<feature type="transmembrane region" description="Helical" evidence="5">
    <location>
        <begin position="407"/>
        <end position="430"/>
    </location>
</feature>
<feature type="transmembrane region" description="Helical" evidence="5">
    <location>
        <begin position="259"/>
        <end position="278"/>
    </location>
</feature>
<dbReference type="Proteomes" id="UP000230729">
    <property type="component" value="Unassembled WGS sequence"/>
</dbReference>
<accession>A0A2G9ZKI2</accession>
<evidence type="ECO:0000313" key="6">
    <source>
        <dbReference type="EMBL" id="PIP33652.1"/>
    </source>
</evidence>
<feature type="transmembrane region" description="Helical" evidence="5">
    <location>
        <begin position="146"/>
        <end position="168"/>
    </location>
</feature>
<feature type="transmembrane region" description="Helical" evidence="5">
    <location>
        <begin position="12"/>
        <end position="32"/>
    </location>
</feature>
<organism evidence="6 7">
    <name type="scientific">Candidatus Falkowbacteria bacterium CG23_combo_of_CG06-09_8_20_14_all_49_15</name>
    <dbReference type="NCBI Taxonomy" id="1974572"/>
    <lineage>
        <taxon>Bacteria</taxon>
        <taxon>Candidatus Falkowiibacteriota</taxon>
    </lineage>
</organism>
<feature type="transmembrane region" description="Helical" evidence="5">
    <location>
        <begin position="352"/>
        <end position="370"/>
    </location>
</feature>
<evidence type="ECO:0000256" key="1">
    <source>
        <dbReference type="ARBA" id="ARBA00004141"/>
    </source>
</evidence>
<evidence type="ECO:0000256" key="3">
    <source>
        <dbReference type="ARBA" id="ARBA00022989"/>
    </source>
</evidence>
<keyword evidence="4 5" id="KW-0472">Membrane</keyword>
<dbReference type="Pfam" id="PF01943">
    <property type="entry name" value="Polysacc_synt"/>
    <property type="match status" value="1"/>
</dbReference>
<keyword evidence="2 5" id="KW-0812">Transmembrane</keyword>
<proteinExistence type="predicted"/>
<dbReference type="EMBL" id="PCSD01000075">
    <property type="protein sequence ID" value="PIP33652.1"/>
    <property type="molecule type" value="Genomic_DNA"/>
</dbReference>
<dbReference type="InterPro" id="IPR002797">
    <property type="entry name" value="Polysacc_synth"/>
</dbReference>
<dbReference type="PANTHER" id="PTHR43424:SF1">
    <property type="entry name" value="LOCUS PUTATIVE PROTEIN 1-RELATED"/>
    <property type="match status" value="1"/>
</dbReference>
<protein>
    <submittedName>
        <fullName evidence="6">Uncharacterized protein</fullName>
    </submittedName>
</protein>
<feature type="transmembrane region" description="Helical" evidence="5">
    <location>
        <begin position="469"/>
        <end position="487"/>
    </location>
</feature>
<comment type="caution">
    <text evidence="6">The sequence shown here is derived from an EMBL/GenBank/DDBJ whole genome shotgun (WGS) entry which is preliminary data.</text>
</comment>
<keyword evidence="3 5" id="KW-1133">Transmembrane helix</keyword>
<evidence type="ECO:0000256" key="5">
    <source>
        <dbReference type="SAM" id="Phobius"/>
    </source>
</evidence>
<evidence type="ECO:0000256" key="4">
    <source>
        <dbReference type="ARBA" id="ARBA00023136"/>
    </source>
</evidence>
<sequence>MTDKAKVAKNTSYFTLALIFQKIITFAYFALIAKNFSPADLGKYYFAISFATIFNIFIDLGIANLATREGAKSFNYDSTRPQKILSNTLALRLFLALLTFAAAMIVSYLLGYSTVVRNLIFFALLATILDSFSLLFYSLIRGFHNLFFESLSAVIFPFLVLLGGFLLMRQGASIRWLIIPLVLASAVNCLFSGFLLRFRFRLKLKPALDFVYLKAFLIMALPFAGYAIIQRFYTYFDTVLLSILTDDHQVGIYQIPFKIINAFQFLPMALAASLYPFFSAEWKRHKENLSQPAVGLAPAENHLQKLQIGFQQSCRYLIIIALPVSLGIFTLARPLLLLFRPEYLEALLPLRWSIFSLIFIFLGFPVGALLNGCDRQKANTMIMLVVFLFSIVSNLIFIPWAEKTSGQGAIGASLTVLLASIFFFVLGWKYAMGLISINYKNFILTLSKTSLAAGLMTLLVMFLSEKIPLLVLILISGLAYGTGLLVLREVSWHEIRRFLRLFKNKDLA</sequence>
<feature type="transmembrane region" description="Helical" evidence="5">
    <location>
        <begin position="44"/>
        <end position="66"/>
    </location>
</feature>
<feature type="transmembrane region" description="Helical" evidence="5">
    <location>
        <begin position="89"/>
        <end position="113"/>
    </location>
</feature>
<dbReference type="AlphaFoldDB" id="A0A2G9ZKI2"/>
<feature type="transmembrane region" description="Helical" evidence="5">
    <location>
        <begin position="119"/>
        <end position="139"/>
    </location>
</feature>
<feature type="transmembrane region" description="Helical" evidence="5">
    <location>
        <begin position="210"/>
        <end position="229"/>
    </location>
</feature>
<dbReference type="GO" id="GO:0016020">
    <property type="term" value="C:membrane"/>
    <property type="evidence" value="ECO:0007669"/>
    <property type="project" value="UniProtKB-SubCell"/>
</dbReference>
<comment type="subcellular location">
    <subcellularLocation>
        <location evidence="1">Membrane</location>
        <topology evidence="1">Multi-pass membrane protein</topology>
    </subcellularLocation>
</comment>
<feature type="transmembrane region" description="Helical" evidence="5">
    <location>
        <begin position="314"/>
        <end position="332"/>
    </location>
</feature>
<evidence type="ECO:0000313" key="7">
    <source>
        <dbReference type="Proteomes" id="UP000230729"/>
    </source>
</evidence>
<feature type="transmembrane region" description="Helical" evidence="5">
    <location>
        <begin position="382"/>
        <end position="401"/>
    </location>
</feature>
<dbReference type="PANTHER" id="PTHR43424">
    <property type="entry name" value="LOCUS PUTATIVE PROTEIN 1-RELATED"/>
    <property type="match status" value="1"/>
</dbReference>
<gene>
    <name evidence="6" type="ORF">COX22_03195</name>
</gene>
<feature type="transmembrane region" description="Helical" evidence="5">
    <location>
        <begin position="442"/>
        <end position="463"/>
    </location>
</feature>
<reference evidence="6 7" key="1">
    <citation type="submission" date="2017-09" db="EMBL/GenBank/DDBJ databases">
        <title>Depth-based differentiation of microbial function through sediment-hosted aquifers and enrichment of novel symbionts in the deep terrestrial subsurface.</title>
        <authorList>
            <person name="Probst A.J."/>
            <person name="Ladd B."/>
            <person name="Jarett J.K."/>
            <person name="Geller-Mcgrath D.E."/>
            <person name="Sieber C.M."/>
            <person name="Emerson J.B."/>
            <person name="Anantharaman K."/>
            <person name="Thomas B.C."/>
            <person name="Malmstrom R."/>
            <person name="Stieglmeier M."/>
            <person name="Klingl A."/>
            <person name="Woyke T."/>
            <person name="Ryan C.M."/>
            <person name="Banfield J.F."/>
        </authorList>
    </citation>
    <scope>NUCLEOTIDE SEQUENCE [LARGE SCALE GENOMIC DNA]</scope>
    <source>
        <strain evidence="6">CG23_combo_of_CG06-09_8_20_14_all_49_15</strain>
    </source>
</reference>